<dbReference type="AlphaFoldDB" id="A0A9C6U5L0"/>
<reference evidence="3" key="1">
    <citation type="submission" date="2025-08" db="UniProtKB">
        <authorList>
            <consortium name="RefSeq"/>
        </authorList>
    </citation>
    <scope>IDENTIFICATION</scope>
    <source>
        <tissue evidence="3">Whole organism</tissue>
    </source>
</reference>
<evidence type="ECO:0000313" key="2">
    <source>
        <dbReference type="Proteomes" id="UP000504606"/>
    </source>
</evidence>
<accession>A0A9C6U5L0</accession>
<evidence type="ECO:0000256" key="1">
    <source>
        <dbReference type="SAM" id="SignalP"/>
    </source>
</evidence>
<dbReference type="Proteomes" id="UP000504606">
    <property type="component" value="Unplaced"/>
</dbReference>
<dbReference type="RefSeq" id="XP_052125721.1">
    <property type="nucleotide sequence ID" value="XM_052269761.1"/>
</dbReference>
<dbReference type="KEGG" id="foc:127749861"/>
<name>A0A9C6U5L0_FRAOC</name>
<organism evidence="2 3">
    <name type="scientific">Frankliniella occidentalis</name>
    <name type="common">Western flower thrips</name>
    <name type="synonym">Euthrips occidentalis</name>
    <dbReference type="NCBI Taxonomy" id="133901"/>
    <lineage>
        <taxon>Eukaryota</taxon>
        <taxon>Metazoa</taxon>
        <taxon>Ecdysozoa</taxon>
        <taxon>Arthropoda</taxon>
        <taxon>Hexapoda</taxon>
        <taxon>Insecta</taxon>
        <taxon>Pterygota</taxon>
        <taxon>Neoptera</taxon>
        <taxon>Paraneoptera</taxon>
        <taxon>Thysanoptera</taxon>
        <taxon>Terebrantia</taxon>
        <taxon>Thripoidea</taxon>
        <taxon>Thripidae</taxon>
        <taxon>Frankliniella</taxon>
    </lineage>
</organism>
<feature type="chain" id="PRO_5039687152" evidence="1">
    <location>
        <begin position="40"/>
        <end position="142"/>
    </location>
</feature>
<feature type="signal peptide" evidence="1">
    <location>
        <begin position="1"/>
        <end position="39"/>
    </location>
</feature>
<evidence type="ECO:0000313" key="3">
    <source>
        <dbReference type="RefSeq" id="XP_052125721.1"/>
    </source>
</evidence>
<sequence length="142" mass="15467">MSKNEEGMTSGSSKRMLRMHRSLLVVAAVLVLGAAPSEQASWEPWAPHDADLEDLGSLMPAEMLTAASSSSGKVSVLPSKAPLGWSWNDLSTSLQRCEASRGTESAFMRLMESVLGQTDHLQDPLRQHAKSILDCFKDMRGH</sequence>
<gene>
    <name evidence="3" type="primary">LOC127749861</name>
</gene>
<keyword evidence="1" id="KW-0732">Signal</keyword>
<proteinExistence type="predicted"/>
<dbReference type="GeneID" id="127749861"/>
<keyword evidence="2" id="KW-1185">Reference proteome</keyword>
<protein>
    <submittedName>
        <fullName evidence="3">Uncharacterized protein LOC127749861</fullName>
    </submittedName>
</protein>